<protein>
    <submittedName>
        <fullName evidence="4">Peptidase M16</fullName>
    </submittedName>
</protein>
<reference evidence="4" key="1">
    <citation type="journal article" date="2014" name="Int. J. Syst. Evol. Microbiol.">
        <title>Complete genome sequence of Corynebacterium casei LMG S-19264T (=DSM 44701T), isolated from a smear-ripened cheese.</title>
        <authorList>
            <consortium name="US DOE Joint Genome Institute (JGI-PGF)"/>
            <person name="Walter F."/>
            <person name="Albersmeier A."/>
            <person name="Kalinowski J."/>
            <person name="Ruckert C."/>
        </authorList>
    </citation>
    <scope>NUCLEOTIDE SEQUENCE</scope>
    <source>
        <strain evidence="4">KCTC 22164</strain>
    </source>
</reference>
<dbReference type="AlphaFoldDB" id="A0A918MZI1"/>
<dbReference type="GO" id="GO:0046872">
    <property type="term" value="F:metal ion binding"/>
    <property type="evidence" value="ECO:0007669"/>
    <property type="project" value="InterPro"/>
</dbReference>
<dbReference type="SUPFAM" id="SSF63411">
    <property type="entry name" value="LuxS/MPP-like metallohydrolase"/>
    <property type="match status" value="2"/>
</dbReference>
<dbReference type="PANTHER" id="PTHR11851">
    <property type="entry name" value="METALLOPROTEASE"/>
    <property type="match status" value="1"/>
</dbReference>
<dbReference type="InterPro" id="IPR011765">
    <property type="entry name" value="Pept_M16_N"/>
</dbReference>
<proteinExistence type="predicted"/>
<dbReference type="InterPro" id="IPR050361">
    <property type="entry name" value="MPP/UQCRC_Complex"/>
</dbReference>
<comment type="caution">
    <text evidence="4">The sequence shown here is derived from an EMBL/GenBank/DDBJ whole genome shotgun (WGS) entry which is preliminary data.</text>
</comment>
<evidence type="ECO:0000259" key="3">
    <source>
        <dbReference type="Pfam" id="PF05193"/>
    </source>
</evidence>
<dbReference type="InterPro" id="IPR007863">
    <property type="entry name" value="Peptidase_M16_C"/>
</dbReference>
<sequence length="476" mass="51556">MRGSFNTRVKGGLFAALLFTLSAPGVATAASFPSTPPKPAQAKNFTLPDTQTFQLDNGLSVTFIPYGSTPKTTLVLQFATGNADDGETPHISDLTFELLSQGTKAASAGELARRASSMGGQIETSVSMNSSYLSMDVLSEFAQPAAQLMAELVTTSTFPKASLERAVANHWREIQVSQSRPQGQSMQAFYTHMYPDHPYGVVYPTQSALQKITQEDIIKFARSQLVAGNAHLYVAGRFDANALKSKIEDDFSVMIAGDTDKNTLPMPAVPVPALLKVERPGAVQTTVRLGQRTIPMSDEDYIPLQVTNTLLGGMFSSRITQNIREDKGYTYSPRSSLYSYKGVSVWFEAADIDAPSTGEALNEIISEIRGVQQTPPPAWELDGVKNYMSGLFVLRNSSRTGLISQLISLDVNGLPRSRLTNYISMVNDVDAASVSKVASDYLDLSTMSLVVVGDPALLEEELKQVNALPVVTKEDE</sequence>
<dbReference type="Proteomes" id="UP000631300">
    <property type="component" value="Unassembled WGS sequence"/>
</dbReference>
<dbReference type="Pfam" id="PF00675">
    <property type="entry name" value="Peptidase_M16"/>
    <property type="match status" value="1"/>
</dbReference>
<keyword evidence="5" id="KW-1185">Reference proteome</keyword>
<feature type="domain" description="Peptidase M16 C-terminal" evidence="3">
    <location>
        <begin position="211"/>
        <end position="386"/>
    </location>
</feature>
<dbReference type="RefSeq" id="WP_189406919.1">
    <property type="nucleotide sequence ID" value="NZ_BMXP01000006.1"/>
</dbReference>
<gene>
    <name evidence="4" type="ORF">GCM10007391_25190</name>
</gene>
<accession>A0A918MZI1</accession>
<dbReference type="PANTHER" id="PTHR11851:SF224">
    <property type="entry name" value="PROCESSING PROTEASE"/>
    <property type="match status" value="1"/>
</dbReference>
<evidence type="ECO:0000313" key="5">
    <source>
        <dbReference type="Proteomes" id="UP000631300"/>
    </source>
</evidence>
<feature type="chain" id="PRO_5037364185" evidence="1">
    <location>
        <begin position="30"/>
        <end position="476"/>
    </location>
</feature>
<dbReference type="Gene3D" id="3.30.830.10">
    <property type="entry name" value="Metalloenzyme, LuxS/M16 peptidase-like"/>
    <property type="match status" value="2"/>
</dbReference>
<evidence type="ECO:0000256" key="1">
    <source>
        <dbReference type="SAM" id="SignalP"/>
    </source>
</evidence>
<dbReference type="Pfam" id="PF05193">
    <property type="entry name" value="Peptidase_M16_C"/>
    <property type="match status" value="1"/>
</dbReference>
<evidence type="ECO:0000313" key="4">
    <source>
        <dbReference type="EMBL" id="GGW89832.1"/>
    </source>
</evidence>
<dbReference type="EMBL" id="BMXP01000006">
    <property type="protein sequence ID" value="GGW89832.1"/>
    <property type="molecule type" value="Genomic_DNA"/>
</dbReference>
<feature type="signal peptide" evidence="1">
    <location>
        <begin position="1"/>
        <end position="29"/>
    </location>
</feature>
<evidence type="ECO:0000259" key="2">
    <source>
        <dbReference type="Pfam" id="PF00675"/>
    </source>
</evidence>
<feature type="domain" description="Peptidase M16 N-terminal" evidence="2">
    <location>
        <begin position="69"/>
        <end position="198"/>
    </location>
</feature>
<keyword evidence="1" id="KW-0732">Signal</keyword>
<reference evidence="4" key="2">
    <citation type="submission" date="2020-09" db="EMBL/GenBank/DDBJ databases">
        <authorList>
            <person name="Sun Q."/>
            <person name="Kim S."/>
        </authorList>
    </citation>
    <scope>NUCLEOTIDE SEQUENCE</scope>
    <source>
        <strain evidence="4">KCTC 22164</strain>
    </source>
</reference>
<organism evidence="4 5">
    <name type="scientific">Alteromonas halophila</name>
    <dbReference type="NCBI Taxonomy" id="516698"/>
    <lineage>
        <taxon>Bacteria</taxon>
        <taxon>Pseudomonadati</taxon>
        <taxon>Pseudomonadota</taxon>
        <taxon>Gammaproteobacteria</taxon>
        <taxon>Alteromonadales</taxon>
        <taxon>Alteromonadaceae</taxon>
        <taxon>Alteromonas/Salinimonas group</taxon>
        <taxon>Alteromonas</taxon>
    </lineage>
</organism>
<name>A0A918MZI1_9ALTE</name>
<dbReference type="InterPro" id="IPR011249">
    <property type="entry name" value="Metalloenz_LuxS/M16"/>
</dbReference>